<dbReference type="RefSeq" id="XP_056044631.1">
    <property type="nucleotide sequence ID" value="XM_056185005.1"/>
</dbReference>
<gene>
    <name evidence="7" type="ORF">POJ06DRAFT_195864</name>
</gene>
<reference evidence="7" key="1">
    <citation type="submission" date="2023-03" db="EMBL/GenBank/DDBJ databases">
        <title>Near-Complete genome sequence of Lipomyces tetrasporous NRRL Y-64009, an oleaginous yeast capable of growing on lignocellulosic hydrolysates.</title>
        <authorList>
            <consortium name="Lawrence Berkeley National Laboratory"/>
            <person name="Jagtap S.S."/>
            <person name="Liu J.-J."/>
            <person name="Walukiewicz H.E."/>
            <person name="Pangilinan J."/>
            <person name="Lipzen A."/>
            <person name="Ahrendt S."/>
            <person name="Koriabine M."/>
            <person name="Cobaugh K."/>
            <person name="Salamov A."/>
            <person name="Yoshinaga Y."/>
            <person name="Ng V."/>
            <person name="Daum C."/>
            <person name="Grigoriev I.V."/>
            <person name="Slininger P.J."/>
            <person name="Dien B.S."/>
            <person name="Jin Y.-S."/>
            <person name="Rao C.V."/>
        </authorList>
    </citation>
    <scope>NUCLEOTIDE SEQUENCE</scope>
    <source>
        <strain evidence="7">NRRL Y-64009</strain>
    </source>
</reference>
<evidence type="ECO:0000256" key="6">
    <source>
        <dbReference type="SAM" id="MobiDB-lite"/>
    </source>
</evidence>
<dbReference type="EMBL" id="JARPMG010000004">
    <property type="protein sequence ID" value="KAJ8101181.1"/>
    <property type="molecule type" value="Genomic_DNA"/>
</dbReference>
<comment type="subcellular location">
    <subcellularLocation>
        <location evidence="1 5">Nucleus</location>
    </subcellularLocation>
</comment>
<organism evidence="7 8">
    <name type="scientific">Lipomyces tetrasporus</name>
    <dbReference type="NCBI Taxonomy" id="54092"/>
    <lineage>
        <taxon>Eukaryota</taxon>
        <taxon>Fungi</taxon>
        <taxon>Dikarya</taxon>
        <taxon>Ascomycota</taxon>
        <taxon>Saccharomycotina</taxon>
        <taxon>Lipomycetes</taxon>
        <taxon>Lipomycetales</taxon>
        <taxon>Lipomycetaceae</taxon>
        <taxon>Lipomyces</taxon>
    </lineage>
</organism>
<evidence type="ECO:0000313" key="7">
    <source>
        <dbReference type="EMBL" id="KAJ8101181.1"/>
    </source>
</evidence>
<feature type="compositionally biased region" description="Basic residues" evidence="6">
    <location>
        <begin position="184"/>
        <end position="193"/>
    </location>
</feature>
<dbReference type="AlphaFoldDB" id="A0AAD7QUG2"/>
<evidence type="ECO:0000256" key="1">
    <source>
        <dbReference type="ARBA" id="ARBA00004123"/>
    </source>
</evidence>
<evidence type="ECO:0000313" key="8">
    <source>
        <dbReference type="Proteomes" id="UP001217417"/>
    </source>
</evidence>
<keyword evidence="8" id="KW-1185">Reference proteome</keyword>
<dbReference type="GO" id="GO:0005634">
    <property type="term" value="C:nucleus"/>
    <property type="evidence" value="ECO:0007669"/>
    <property type="project" value="UniProtKB-SubCell"/>
</dbReference>
<dbReference type="Pfam" id="PF04939">
    <property type="entry name" value="RRS1"/>
    <property type="match status" value="1"/>
</dbReference>
<protein>
    <recommendedName>
        <fullName evidence="5">Ribosome biogenesis regulatory protein</fullName>
    </recommendedName>
</protein>
<keyword evidence="3 5" id="KW-0690">Ribosome biogenesis</keyword>
<comment type="function">
    <text evidence="5">Involved in ribosomal large subunit assembly.</text>
</comment>
<name>A0AAD7QUG2_9ASCO</name>
<evidence type="ECO:0000256" key="2">
    <source>
        <dbReference type="ARBA" id="ARBA00010077"/>
    </source>
</evidence>
<evidence type="ECO:0000256" key="4">
    <source>
        <dbReference type="ARBA" id="ARBA00023242"/>
    </source>
</evidence>
<dbReference type="InterPro" id="IPR007023">
    <property type="entry name" value="Ribosom_reg"/>
</dbReference>
<dbReference type="GO" id="GO:0042254">
    <property type="term" value="P:ribosome biogenesis"/>
    <property type="evidence" value="ECO:0007669"/>
    <property type="project" value="UniProtKB-KW"/>
</dbReference>
<accession>A0AAD7QUG2</accession>
<dbReference type="GeneID" id="80880171"/>
<evidence type="ECO:0000256" key="5">
    <source>
        <dbReference type="RuleBase" id="RU364132"/>
    </source>
</evidence>
<comment type="caution">
    <text evidence="7">The sequence shown here is derived from an EMBL/GenBank/DDBJ whole genome shotgun (WGS) entry which is preliminary data.</text>
</comment>
<keyword evidence="4 5" id="KW-0539">Nucleus</keyword>
<evidence type="ECO:0000256" key="3">
    <source>
        <dbReference type="ARBA" id="ARBA00022517"/>
    </source>
</evidence>
<proteinExistence type="inferred from homology"/>
<feature type="region of interest" description="Disordered" evidence="6">
    <location>
        <begin position="157"/>
        <end position="193"/>
    </location>
</feature>
<comment type="similarity">
    <text evidence="2 5">Belongs to the RRS1 family.</text>
</comment>
<dbReference type="Proteomes" id="UP001217417">
    <property type="component" value="Unassembled WGS sequence"/>
</dbReference>
<sequence>MSDSTSTQSVGSRPVTVERAVPVTYDLGNLAVFDTNMMDPEIMSSADEAKREEYLWSLARDSAQMLVNHVLALPVVTGGRTGGDVKHNDGVFVKLPDPTTQLPREKPVPVPKPLTKWEKFAKQKGITPKARNSGNQVYDEAKGEWVKKWGYKGKNQEEPWLVEVDENTENGGGEKSRKSGSGNKSKRAKRSSK</sequence>